<evidence type="ECO:0000256" key="2">
    <source>
        <dbReference type="ARBA" id="ARBA00029447"/>
    </source>
</evidence>
<dbReference type="EMBL" id="JAEMHK010000005">
    <property type="protein sequence ID" value="MBJ6800261.1"/>
    <property type="molecule type" value="Genomic_DNA"/>
</dbReference>
<dbReference type="PROSITE" id="PS50885">
    <property type="entry name" value="HAMP"/>
    <property type="match status" value="1"/>
</dbReference>
<evidence type="ECO:0000259" key="5">
    <source>
        <dbReference type="PROSITE" id="PS50111"/>
    </source>
</evidence>
<dbReference type="Gene3D" id="1.10.287.950">
    <property type="entry name" value="Methyl-accepting chemotaxis protein"/>
    <property type="match status" value="1"/>
</dbReference>
<keyword evidence="1 3" id="KW-0807">Transducer</keyword>
<dbReference type="SMART" id="SM00304">
    <property type="entry name" value="HAMP"/>
    <property type="match status" value="1"/>
</dbReference>
<feature type="domain" description="HAMP" evidence="6">
    <location>
        <begin position="211"/>
        <end position="261"/>
    </location>
</feature>
<dbReference type="Proteomes" id="UP000641025">
    <property type="component" value="Unassembled WGS sequence"/>
</dbReference>
<dbReference type="RefSeq" id="WP_199394770.1">
    <property type="nucleotide sequence ID" value="NZ_JAEMHK010000005.1"/>
</dbReference>
<evidence type="ECO:0000259" key="6">
    <source>
        <dbReference type="PROSITE" id="PS50885"/>
    </source>
</evidence>
<name>A0ABS0YQL0_9BACT</name>
<keyword evidence="4" id="KW-0472">Membrane</keyword>
<dbReference type="Pfam" id="PF12729">
    <property type="entry name" value="4HB_MCP_1"/>
    <property type="match status" value="1"/>
</dbReference>
<accession>A0ABS0YQL0</accession>
<organism evidence="7 8">
    <name type="scientific">Geomonas propionica</name>
    <dbReference type="NCBI Taxonomy" id="2798582"/>
    <lineage>
        <taxon>Bacteria</taxon>
        <taxon>Pseudomonadati</taxon>
        <taxon>Thermodesulfobacteriota</taxon>
        <taxon>Desulfuromonadia</taxon>
        <taxon>Geobacterales</taxon>
        <taxon>Geobacteraceae</taxon>
        <taxon>Geomonas</taxon>
    </lineage>
</organism>
<dbReference type="Pfam" id="PF00672">
    <property type="entry name" value="HAMP"/>
    <property type="match status" value="1"/>
</dbReference>
<dbReference type="PANTHER" id="PTHR32089:SF112">
    <property type="entry name" value="LYSOZYME-LIKE PROTEIN-RELATED"/>
    <property type="match status" value="1"/>
</dbReference>
<comment type="caution">
    <text evidence="7">The sequence shown here is derived from an EMBL/GenBank/DDBJ whole genome shotgun (WGS) entry which is preliminary data.</text>
</comment>
<evidence type="ECO:0000313" key="7">
    <source>
        <dbReference type="EMBL" id="MBJ6800261.1"/>
    </source>
</evidence>
<dbReference type="PANTHER" id="PTHR32089">
    <property type="entry name" value="METHYL-ACCEPTING CHEMOTAXIS PROTEIN MCPB"/>
    <property type="match status" value="1"/>
</dbReference>
<dbReference type="InterPro" id="IPR003660">
    <property type="entry name" value="HAMP_dom"/>
</dbReference>
<evidence type="ECO:0000256" key="4">
    <source>
        <dbReference type="SAM" id="Phobius"/>
    </source>
</evidence>
<dbReference type="PROSITE" id="PS50111">
    <property type="entry name" value="CHEMOTAXIS_TRANSDUC_2"/>
    <property type="match status" value="1"/>
</dbReference>
<gene>
    <name evidence="7" type="ORF">JFN90_08950</name>
</gene>
<feature type="transmembrane region" description="Helical" evidence="4">
    <location>
        <begin position="187"/>
        <end position="207"/>
    </location>
</feature>
<dbReference type="InterPro" id="IPR024478">
    <property type="entry name" value="HlyB_4HB_MCP"/>
</dbReference>
<evidence type="ECO:0000256" key="1">
    <source>
        <dbReference type="ARBA" id="ARBA00023224"/>
    </source>
</evidence>
<dbReference type="Pfam" id="PF00015">
    <property type="entry name" value="MCPsignal"/>
    <property type="match status" value="1"/>
</dbReference>
<keyword evidence="8" id="KW-1185">Reference proteome</keyword>
<dbReference type="CDD" id="cd11386">
    <property type="entry name" value="MCP_signal"/>
    <property type="match status" value="1"/>
</dbReference>
<dbReference type="InterPro" id="IPR004090">
    <property type="entry name" value="Chemotax_Me-accpt_rcpt"/>
</dbReference>
<proteinExistence type="inferred from homology"/>
<dbReference type="SMART" id="SM00283">
    <property type="entry name" value="MA"/>
    <property type="match status" value="1"/>
</dbReference>
<keyword evidence="4" id="KW-1133">Transmembrane helix</keyword>
<feature type="domain" description="Methyl-accepting transducer" evidence="5">
    <location>
        <begin position="266"/>
        <end position="502"/>
    </location>
</feature>
<evidence type="ECO:0000313" key="8">
    <source>
        <dbReference type="Proteomes" id="UP000641025"/>
    </source>
</evidence>
<dbReference type="PRINTS" id="PR00260">
    <property type="entry name" value="CHEMTRNSDUCR"/>
</dbReference>
<feature type="transmembrane region" description="Helical" evidence="4">
    <location>
        <begin position="12"/>
        <end position="32"/>
    </location>
</feature>
<dbReference type="SUPFAM" id="SSF58104">
    <property type="entry name" value="Methyl-accepting chemotaxis protein (MCP) signaling domain"/>
    <property type="match status" value="1"/>
</dbReference>
<comment type="similarity">
    <text evidence="2">Belongs to the methyl-accepting chemotaxis (MCP) protein family.</text>
</comment>
<dbReference type="InterPro" id="IPR004089">
    <property type="entry name" value="MCPsignal_dom"/>
</dbReference>
<protein>
    <submittedName>
        <fullName evidence="7">Methyl-accepting chemotaxis protein</fullName>
    </submittedName>
</protein>
<evidence type="ECO:0000256" key="3">
    <source>
        <dbReference type="PROSITE-ProRule" id="PRU00284"/>
    </source>
</evidence>
<reference evidence="7 8" key="1">
    <citation type="submission" date="2020-12" db="EMBL/GenBank/DDBJ databases">
        <title>Geomonas sp. Red259, isolated from paddy soil.</title>
        <authorList>
            <person name="Xu Z."/>
            <person name="Zhang Z."/>
            <person name="Masuda Y."/>
            <person name="Itoh H."/>
            <person name="Senoo K."/>
        </authorList>
    </citation>
    <scope>NUCLEOTIDE SEQUENCE [LARGE SCALE GENOMIC DNA]</scope>
    <source>
        <strain evidence="7 8">Red259</strain>
    </source>
</reference>
<keyword evidence="4" id="KW-0812">Transmembrane</keyword>
<sequence>MGTNLDLRAKLIVGFGISAAVSVILSITALYGNRAASSGARSQAERQLAQMRSIAEIGAANAGAGQRLAEALTTGGMSDARSELSAAAATEKGISDQVAKLKAAPSTDKDKALFQTLSTKVAAAQAARSRALQLINLGDKGLALQALRDLKTRRGEIQGTLAQLAGAIADQGAAQVQAPGSVRGVRLAILALLLAAIGSSIWGAMWLDRCIAAPLRIAVATAGRIAQRDLTAKIEGDESAETGRLMVAIGNMLQHLREVVTRTGDISSGIAASSSLLQRSSEQMANGAEQVACQAQTVATASEQMSATSNEIALNCHEAARNSKQASSAAETGAQVVAQTVEVMNRIADRVNATSRTVESLGERSDQIGAIVGTIEDIADQTNLLALNAAIEAARAGEQGRGFAVVADEVRALAERTTKATREIGEMIKAIQGETKGAVLAMEEGVREVQHGTEEAAKSGAALQEILDQINAVSMQVNQIATAAEEQTATISEITGNISRISEVVQVTVQGSQDSSLAAAELANLSDDLGTLVAQFKVA</sequence>